<gene>
    <name evidence="1" type="ORF">K1T71_013090</name>
</gene>
<evidence type="ECO:0000313" key="2">
    <source>
        <dbReference type="Proteomes" id="UP000824533"/>
    </source>
</evidence>
<comment type="caution">
    <text evidence="1">The sequence shown here is derived from an EMBL/GenBank/DDBJ whole genome shotgun (WGS) entry which is preliminary data.</text>
</comment>
<dbReference type="Proteomes" id="UP000824533">
    <property type="component" value="Linkage Group LG24"/>
</dbReference>
<reference evidence="1 2" key="1">
    <citation type="journal article" date="2021" name="Front. Genet.">
        <title>Chromosome-Level Genome Assembly Reveals Significant Gene Expansion in the Toll and IMD Signaling Pathways of Dendrolimus kikuchii.</title>
        <authorList>
            <person name="Zhou J."/>
            <person name="Wu P."/>
            <person name="Xiong Z."/>
            <person name="Liu N."/>
            <person name="Zhao N."/>
            <person name="Ji M."/>
            <person name="Qiu Y."/>
            <person name="Yang B."/>
        </authorList>
    </citation>
    <scope>NUCLEOTIDE SEQUENCE [LARGE SCALE GENOMIC DNA]</scope>
    <source>
        <strain evidence="1">Ann1</strain>
    </source>
</reference>
<keyword evidence="2" id="KW-1185">Reference proteome</keyword>
<sequence length="271" mass="29830">MAAAMISDRGLRKKLTQEAIPEKTPKKPSKRKSNASTSKNDKKNEQNNNKRPKIQTGDPKLDLFSTYQPWVIQTYGDLAKTKTITLKKYARILRTLRGEECNSSDSSKFRFWVKAKGFHVGKPPGYDAKPADGIVCRYSVMDAEGCARGPDGQEIYTGSQNDPPLYIPTPPLKVCYMLNINYFGSDIHLRVTALIVDAGTPHGTLARGAGRGAGNGARWRATSQRHGEKCTPVIGRVQDTGCEICYLPIIPPLPSVCLLPSQVDTQTPLKI</sequence>
<protein>
    <submittedName>
        <fullName evidence="1">Uncharacterized protein</fullName>
    </submittedName>
</protein>
<proteinExistence type="predicted"/>
<organism evidence="1 2">
    <name type="scientific">Dendrolimus kikuchii</name>
    <dbReference type="NCBI Taxonomy" id="765133"/>
    <lineage>
        <taxon>Eukaryota</taxon>
        <taxon>Metazoa</taxon>
        <taxon>Ecdysozoa</taxon>
        <taxon>Arthropoda</taxon>
        <taxon>Hexapoda</taxon>
        <taxon>Insecta</taxon>
        <taxon>Pterygota</taxon>
        <taxon>Neoptera</taxon>
        <taxon>Endopterygota</taxon>
        <taxon>Lepidoptera</taxon>
        <taxon>Glossata</taxon>
        <taxon>Ditrysia</taxon>
        <taxon>Bombycoidea</taxon>
        <taxon>Lasiocampidae</taxon>
        <taxon>Dendrolimus</taxon>
    </lineage>
</organism>
<dbReference type="EMBL" id="CM034410">
    <property type="protein sequence ID" value="KAJ0171540.1"/>
    <property type="molecule type" value="Genomic_DNA"/>
</dbReference>
<accession>A0ACC1CIY4</accession>
<evidence type="ECO:0000313" key="1">
    <source>
        <dbReference type="EMBL" id="KAJ0171540.1"/>
    </source>
</evidence>
<name>A0ACC1CIY4_9NEOP</name>